<evidence type="ECO:0000313" key="2">
    <source>
        <dbReference type="Proteomes" id="UP000241769"/>
    </source>
</evidence>
<organism evidence="1 2">
    <name type="scientific">Planoprotostelium fungivorum</name>
    <dbReference type="NCBI Taxonomy" id="1890364"/>
    <lineage>
        <taxon>Eukaryota</taxon>
        <taxon>Amoebozoa</taxon>
        <taxon>Evosea</taxon>
        <taxon>Variosea</taxon>
        <taxon>Cavosteliida</taxon>
        <taxon>Cavosteliaceae</taxon>
        <taxon>Planoprotostelium</taxon>
    </lineage>
</organism>
<evidence type="ECO:0000313" key="1">
    <source>
        <dbReference type="EMBL" id="PRP75056.1"/>
    </source>
</evidence>
<dbReference type="Proteomes" id="UP000241769">
    <property type="component" value="Unassembled WGS sequence"/>
</dbReference>
<gene>
    <name evidence="1" type="ORF">PROFUN_03892</name>
</gene>
<sequence>MSSDYEITTHGGFPGWKKVDISQYLGAVGSLAEFAERYIGHSNLNIALLYNFTHRRVDFRAIDKVNRDGVNIYFEPGHPVDDLPESSYESWTQLKKMIQDEKNTKGNLCKREKNHRIQEETLRAGSNKRV</sequence>
<dbReference type="AlphaFoldDB" id="A0A2P6MTR8"/>
<accession>A0A2P6MTR8</accession>
<proteinExistence type="predicted"/>
<keyword evidence="2" id="KW-1185">Reference proteome</keyword>
<protein>
    <submittedName>
        <fullName evidence="1">Uncharacterized protein</fullName>
    </submittedName>
</protein>
<name>A0A2P6MTR8_9EUKA</name>
<dbReference type="EMBL" id="MDYQ01000419">
    <property type="protein sequence ID" value="PRP75056.1"/>
    <property type="molecule type" value="Genomic_DNA"/>
</dbReference>
<dbReference type="InParanoid" id="A0A2P6MTR8"/>
<reference evidence="1 2" key="1">
    <citation type="journal article" date="2018" name="Genome Biol. Evol.">
        <title>Multiple Roots of Fruiting Body Formation in Amoebozoa.</title>
        <authorList>
            <person name="Hillmann F."/>
            <person name="Forbes G."/>
            <person name="Novohradska S."/>
            <person name="Ferling I."/>
            <person name="Riege K."/>
            <person name="Groth M."/>
            <person name="Westermann M."/>
            <person name="Marz M."/>
            <person name="Spaller T."/>
            <person name="Winckler T."/>
            <person name="Schaap P."/>
            <person name="Glockner G."/>
        </authorList>
    </citation>
    <scope>NUCLEOTIDE SEQUENCE [LARGE SCALE GENOMIC DNA]</scope>
    <source>
        <strain evidence="1 2">Jena</strain>
    </source>
</reference>
<comment type="caution">
    <text evidence="1">The sequence shown here is derived from an EMBL/GenBank/DDBJ whole genome shotgun (WGS) entry which is preliminary data.</text>
</comment>